<comment type="caution">
    <text evidence="1">The sequence shown here is derived from an EMBL/GenBank/DDBJ whole genome shotgun (WGS) entry which is preliminary data.</text>
</comment>
<sequence>MDPARPVVFSHIVALESICTRTVQRLGNPVVVKIGTDQYPTRKYSEPRGDSVYTIKFYLPIWFHNPKQ</sequence>
<name>A0A815ITZ7_ADIRI</name>
<dbReference type="AlphaFoldDB" id="A0A815ITZ7"/>
<evidence type="ECO:0000313" key="1">
    <source>
        <dbReference type="EMBL" id="CAF1370433.1"/>
    </source>
</evidence>
<protein>
    <submittedName>
        <fullName evidence="1">Uncharacterized protein</fullName>
    </submittedName>
</protein>
<gene>
    <name evidence="1" type="ORF">EDS130_LOCUS34342</name>
</gene>
<organism evidence="1 2">
    <name type="scientific">Adineta ricciae</name>
    <name type="common">Rotifer</name>
    <dbReference type="NCBI Taxonomy" id="249248"/>
    <lineage>
        <taxon>Eukaryota</taxon>
        <taxon>Metazoa</taxon>
        <taxon>Spiralia</taxon>
        <taxon>Gnathifera</taxon>
        <taxon>Rotifera</taxon>
        <taxon>Eurotatoria</taxon>
        <taxon>Bdelloidea</taxon>
        <taxon>Adinetida</taxon>
        <taxon>Adinetidae</taxon>
        <taxon>Adineta</taxon>
    </lineage>
</organism>
<proteinExistence type="predicted"/>
<accession>A0A815ITZ7</accession>
<dbReference type="EMBL" id="CAJNOJ010000286">
    <property type="protein sequence ID" value="CAF1370433.1"/>
    <property type="molecule type" value="Genomic_DNA"/>
</dbReference>
<reference evidence="1" key="1">
    <citation type="submission" date="2021-02" db="EMBL/GenBank/DDBJ databases">
        <authorList>
            <person name="Nowell W R."/>
        </authorList>
    </citation>
    <scope>NUCLEOTIDE SEQUENCE</scope>
</reference>
<dbReference type="Proteomes" id="UP000663852">
    <property type="component" value="Unassembled WGS sequence"/>
</dbReference>
<evidence type="ECO:0000313" key="2">
    <source>
        <dbReference type="Proteomes" id="UP000663852"/>
    </source>
</evidence>